<dbReference type="Gene3D" id="3.10.180.10">
    <property type="entry name" value="2,3-Dihydroxybiphenyl 1,2-Dioxygenase, domain 1"/>
    <property type="match status" value="1"/>
</dbReference>
<dbReference type="RefSeq" id="WP_154770715.1">
    <property type="nucleotide sequence ID" value="NZ_WLYK01000011.1"/>
</dbReference>
<evidence type="ECO:0000313" key="2">
    <source>
        <dbReference type="EMBL" id="MTD16715.1"/>
    </source>
</evidence>
<dbReference type="EMBL" id="WLYK01000011">
    <property type="protein sequence ID" value="MTD16715.1"/>
    <property type="molecule type" value="Genomic_DNA"/>
</dbReference>
<dbReference type="Pfam" id="PF00903">
    <property type="entry name" value="Glyoxalase"/>
    <property type="match status" value="1"/>
</dbReference>
<gene>
    <name evidence="2" type="ORF">GIS00_22520</name>
</gene>
<dbReference type="SUPFAM" id="SSF54593">
    <property type="entry name" value="Glyoxalase/Bleomycin resistance protein/Dihydroxybiphenyl dioxygenase"/>
    <property type="match status" value="1"/>
</dbReference>
<name>A0A7K1FRF0_9ACTN</name>
<organism evidence="2 3">
    <name type="scientific">Nakamurella alba</name>
    <dbReference type="NCBI Taxonomy" id="2665158"/>
    <lineage>
        <taxon>Bacteria</taxon>
        <taxon>Bacillati</taxon>
        <taxon>Actinomycetota</taxon>
        <taxon>Actinomycetes</taxon>
        <taxon>Nakamurellales</taxon>
        <taxon>Nakamurellaceae</taxon>
        <taxon>Nakamurella</taxon>
    </lineage>
</organism>
<dbReference type="InterPro" id="IPR029068">
    <property type="entry name" value="Glyas_Bleomycin-R_OHBP_Dase"/>
</dbReference>
<accession>A0A7K1FRF0</accession>
<evidence type="ECO:0000259" key="1">
    <source>
        <dbReference type="PROSITE" id="PS51819"/>
    </source>
</evidence>
<dbReference type="CDD" id="cd07262">
    <property type="entry name" value="VOC_like"/>
    <property type="match status" value="1"/>
</dbReference>
<sequence length="139" mass="15022">MANYTGSTIDHLNMSVTDVATSRDFYDAVLPTVGVSKLLDFPADGDRPWMVGYGIHPKPFLWLVDHGTTDPNLHLAFTVDTRAEVDAFHAAALAAGGTSREEPAVHPEYHPDYYGAFVNDPDGLNLEAVCHAPAAPTDQ</sequence>
<dbReference type="InterPro" id="IPR004360">
    <property type="entry name" value="Glyas_Fos-R_dOase_dom"/>
</dbReference>
<dbReference type="PANTHER" id="PTHR35006">
    <property type="entry name" value="GLYOXALASE FAMILY PROTEIN (AFU_ORTHOLOGUE AFUA_5G14830)"/>
    <property type="match status" value="1"/>
</dbReference>
<dbReference type="Proteomes" id="UP000460221">
    <property type="component" value="Unassembled WGS sequence"/>
</dbReference>
<evidence type="ECO:0000313" key="3">
    <source>
        <dbReference type="Proteomes" id="UP000460221"/>
    </source>
</evidence>
<dbReference type="InterPro" id="IPR037523">
    <property type="entry name" value="VOC_core"/>
</dbReference>
<dbReference type="AlphaFoldDB" id="A0A7K1FRF0"/>
<feature type="domain" description="VOC" evidence="1">
    <location>
        <begin position="8"/>
        <end position="131"/>
    </location>
</feature>
<dbReference type="PROSITE" id="PS51819">
    <property type="entry name" value="VOC"/>
    <property type="match status" value="1"/>
</dbReference>
<protein>
    <submittedName>
        <fullName evidence="2">VOC family protein</fullName>
    </submittedName>
</protein>
<dbReference type="PANTHER" id="PTHR35006:SF2">
    <property type="entry name" value="GLYOXALASE FAMILY PROTEIN (AFU_ORTHOLOGUE AFUA_5G14830)"/>
    <property type="match status" value="1"/>
</dbReference>
<keyword evidence="3" id="KW-1185">Reference proteome</keyword>
<comment type="caution">
    <text evidence="2">The sequence shown here is derived from an EMBL/GenBank/DDBJ whole genome shotgun (WGS) entry which is preliminary data.</text>
</comment>
<proteinExistence type="predicted"/>
<reference evidence="2 3" key="1">
    <citation type="submission" date="2019-11" db="EMBL/GenBank/DDBJ databases">
        <authorList>
            <person name="Jiang L.-Q."/>
        </authorList>
    </citation>
    <scope>NUCLEOTIDE SEQUENCE [LARGE SCALE GENOMIC DNA]</scope>
    <source>
        <strain evidence="2 3">YIM 132087</strain>
    </source>
</reference>